<comment type="caution">
    <text evidence="2">The sequence shown here is derived from an EMBL/GenBank/DDBJ whole genome shotgun (WGS) entry which is preliminary data.</text>
</comment>
<proteinExistence type="predicted"/>
<protein>
    <submittedName>
        <fullName evidence="2">Uncharacterized protein</fullName>
    </submittedName>
</protein>
<name>A0A0F9JKK5_9ZZZZ</name>
<accession>A0A0F9JKK5</accession>
<evidence type="ECO:0000256" key="1">
    <source>
        <dbReference type="SAM" id="MobiDB-lite"/>
    </source>
</evidence>
<reference evidence="2" key="1">
    <citation type="journal article" date="2015" name="Nature">
        <title>Complex archaea that bridge the gap between prokaryotes and eukaryotes.</title>
        <authorList>
            <person name="Spang A."/>
            <person name="Saw J.H."/>
            <person name="Jorgensen S.L."/>
            <person name="Zaremba-Niedzwiedzka K."/>
            <person name="Martijn J."/>
            <person name="Lind A.E."/>
            <person name="van Eijk R."/>
            <person name="Schleper C."/>
            <person name="Guy L."/>
            <person name="Ettema T.J."/>
        </authorList>
    </citation>
    <scope>NUCLEOTIDE SEQUENCE</scope>
</reference>
<organism evidence="2">
    <name type="scientific">marine sediment metagenome</name>
    <dbReference type="NCBI Taxonomy" id="412755"/>
    <lineage>
        <taxon>unclassified sequences</taxon>
        <taxon>metagenomes</taxon>
        <taxon>ecological metagenomes</taxon>
    </lineage>
</organism>
<dbReference type="AlphaFoldDB" id="A0A0F9JKK5"/>
<sequence length="357" mass="38024">MPDVSLAQPLWFLLMELLGDTFIGNAKAATGLTQSQFVDVVGHGLSEQIGSNAGGFTTPRASWLRDLKRALDTGLTNKQGNVALPLAGGLKKAPPQAKHLLNLWVANVLEESIDVPEARKSAVSKVTGHRVDAARRAAARSPSKPFKTVAAATAAPSVVVDALSPDLTKQIPKVVAASNTDRAKTAARIRGLRGEARAAANQAVAEAPASKTLIDDGLDEISPDLDDIDPKTGQPRKGLSRFKAGVAKFAKEHTKATRFAKGAAVVGIPVLLGEALIKHLSRFLRRDPSQNPRLIDPQALLNQRLTAQNRQRQLFDLLIQNPDMMAKLQQSAQPPTPPNPVRSVTFGQSGEPTEFGG</sequence>
<dbReference type="EMBL" id="LAZR01017658">
    <property type="protein sequence ID" value="KKL99502.1"/>
    <property type="molecule type" value="Genomic_DNA"/>
</dbReference>
<gene>
    <name evidence="2" type="ORF">LCGC14_1813780</name>
</gene>
<feature type="region of interest" description="Disordered" evidence="1">
    <location>
        <begin position="328"/>
        <end position="357"/>
    </location>
</feature>
<evidence type="ECO:0000313" key="2">
    <source>
        <dbReference type="EMBL" id="KKL99502.1"/>
    </source>
</evidence>